<feature type="compositionally biased region" description="Basic and acidic residues" evidence="1">
    <location>
        <begin position="543"/>
        <end position="555"/>
    </location>
</feature>
<gene>
    <name evidence="3" type="ORF">LSCM1_05555</name>
</gene>
<dbReference type="InterPro" id="IPR019410">
    <property type="entry name" value="Methyltransf_16"/>
</dbReference>
<sequence>MKRPSPAAAYHICSRSGLLLLLSSLLRSGLSAPPCDSPYGVRRHVRICGYAASSLSLARSTTFSPPTHPPTHVHTLSPPSPGLSSADVLDLYTEEESSAKRFAHAQRRCTLGDRRAMLAWLVKEVESPYGDVATLHWAVPDADDGADLDGLNSTALKVELESAEDQLGAVLWNSNTAALRHLHEHIFKLPLTSLSPAPQASPAAPLAGKNIVELGAGVGCLGIALAMGGARVVITDLKELLPLMEYNVRLNEKRVQTRSGGVGLCVALQWKWGPTVSTAVHKQLQREKLKVSRAADERHQQRSPCDNTASSTSSEFSNVVHRVVSSMVSSLLAPSACLTECKGALRSLAAGSSPTAASLKTPLHYVILCDALYGNPKDWPALLYTLTELIATNPDECEVINFCEQRVDDVEGTFLSLLDAENAQTFVSMESRQRDGDALWTNVVDSATRCSESPPTSEAGQYKQREAAASSLLCYARVQRRGAYRWAYTTKVLQDSQSELNMVIRVTRIRWTRARVVEGEEAAPRHKGGIGHRVTASISKFGVPERPRRQPRDHDMEEDNSAPAADNRKRNRSEGSAHKR</sequence>
<dbReference type="GeneID" id="92515520"/>
<dbReference type="Proteomes" id="UP000673552">
    <property type="component" value="Chromosome 17"/>
</dbReference>
<dbReference type="Gene3D" id="3.40.50.150">
    <property type="entry name" value="Vaccinia Virus protein VP39"/>
    <property type="match status" value="1"/>
</dbReference>
<accession>A0A836KP26</accession>
<feature type="region of interest" description="Disordered" evidence="1">
    <location>
        <begin position="61"/>
        <end position="82"/>
    </location>
</feature>
<dbReference type="OrthoDB" id="413520at2759"/>
<dbReference type="PANTHER" id="PTHR14614:SF97">
    <property type="entry name" value="S-ADENOSYL-L-METHIONINE-DEPENDENT METHYLTRANSFERASES SUPERFAMILY PROTEIN"/>
    <property type="match status" value="1"/>
</dbReference>
<feature type="compositionally biased region" description="Basic and acidic residues" evidence="1">
    <location>
        <begin position="566"/>
        <end position="580"/>
    </location>
</feature>
<dbReference type="EMBL" id="JAFEUZ010000017">
    <property type="protein sequence ID" value="KAG5481536.1"/>
    <property type="molecule type" value="Genomic_DNA"/>
</dbReference>
<organism evidence="3 4">
    <name type="scientific">Leishmania martiniquensis</name>
    <dbReference type="NCBI Taxonomy" id="1580590"/>
    <lineage>
        <taxon>Eukaryota</taxon>
        <taxon>Discoba</taxon>
        <taxon>Euglenozoa</taxon>
        <taxon>Kinetoplastea</taxon>
        <taxon>Metakinetoplastina</taxon>
        <taxon>Trypanosomatida</taxon>
        <taxon>Trypanosomatidae</taxon>
        <taxon>Leishmaniinae</taxon>
        <taxon>Leishmania</taxon>
    </lineage>
</organism>
<feature type="region of interest" description="Disordered" evidence="1">
    <location>
        <begin position="292"/>
        <end position="311"/>
    </location>
</feature>
<proteinExistence type="predicted"/>
<feature type="compositionally biased region" description="Low complexity" evidence="1">
    <location>
        <begin position="61"/>
        <end position="77"/>
    </location>
</feature>
<evidence type="ECO:0008006" key="5">
    <source>
        <dbReference type="Google" id="ProtNLM"/>
    </source>
</evidence>
<feature type="compositionally biased region" description="Polar residues" evidence="1">
    <location>
        <begin position="302"/>
        <end position="311"/>
    </location>
</feature>
<evidence type="ECO:0000313" key="3">
    <source>
        <dbReference type="EMBL" id="KAG5481536.1"/>
    </source>
</evidence>
<dbReference type="Pfam" id="PF10294">
    <property type="entry name" value="Methyltransf_16"/>
    <property type="match status" value="1"/>
</dbReference>
<dbReference type="SUPFAM" id="SSF53335">
    <property type="entry name" value="S-adenosyl-L-methionine-dependent methyltransferases"/>
    <property type="match status" value="1"/>
</dbReference>
<evidence type="ECO:0000256" key="2">
    <source>
        <dbReference type="SAM" id="SignalP"/>
    </source>
</evidence>
<feature type="chain" id="PRO_5033058495" description="Methyltransferase" evidence="2">
    <location>
        <begin position="32"/>
        <end position="580"/>
    </location>
</feature>
<evidence type="ECO:0000313" key="4">
    <source>
        <dbReference type="Proteomes" id="UP000673552"/>
    </source>
</evidence>
<keyword evidence="2" id="KW-0732">Signal</keyword>
<reference evidence="3 4" key="1">
    <citation type="submission" date="2021-03" db="EMBL/GenBank/DDBJ databases">
        <title>Leishmania (Mundinia) martiniquensis Genome sequencing and assembly.</title>
        <authorList>
            <person name="Almutairi H."/>
            <person name="Gatherer D."/>
        </authorList>
    </citation>
    <scope>NUCLEOTIDE SEQUENCE [LARGE SCALE GENOMIC DNA]</scope>
    <source>
        <strain evidence="3">LSCM1</strain>
    </source>
</reference>
<dbReference type="AlphaFoldDB" id="A0A836KP26"/>
<evidence type="ECO:0000256" key="1">
    <source>
        <dbReference type="SAM" id="MobiDB-lite"/>
    </source>
</evidence>
<dbReference type="KEGG" id="lmat:92515520"/>
<feature type="region of interest" description="Disordered" evidence="1">
    <location>
        <begin position="520"/>
        <end position="580"/>
    </location>
</feature>
<name>A0A836KP26_9TRYP</name>
<dbReference type="InterPro" id="IPR029063">
    <property type="entry name" value="SAM-dependent_MTases_sf"/>
</dbReference>
<dbReference type="RefSeq" id="XP_067179643.1">
    <property type="nucleotide sequence ID" value="XM_067323008.1"/>
</dbReference>
<protein>
    <recommendedName>
        <fullName evidence="5">Methyltransferase</fullName>
    </recommendedName>
</protein>
<feature type="signal peptide" evidence="2">
    <location>
        <begin position="1"/>
        <end position="31"/>
    </location>
</feature>
<comment type="caution">
    <text evidence="3">The sequence shown here is derived from an EMBL/GenBank/DDBJ whole genome shotgun (WGS) entry which is preliminary data.</text>
</comment>
<dbReference type="PANTHER" id="PTHR14614">
    <property type="entry name" value="HEPATOCELLULAR CARCINOMA-ASSOCIATED ANTIGEN"/>
    <property type="match status" value="1"/>
</dbReference>
<keyword evidence="4" id="KW-1185">Reference proteome</keyword>